<keyword evidence="4" id="KW-0598">Phosphotransferase system</keyword>
<evidence type="ECO:0000256" key="2">
    <source>
        <dbReference type="ARBA" id="ARBA00010736"/>
    </source>
</evidence>
<name>A0A8J7SQ56_9PROT</name>
<dbReference type="PANTHER" id="PTHR33705">
    <property type="entry name" value="PHOSPHOCARRIER PROTEIN HPR"/>
    <property type="match status" value="1"/>
</dbReference>
<dbReference type="Proteomes" id="UP000672602">
    <property type="component" value="Unassembled WGS sequence"/>
</dbReference>
<reference evidence="7" key="1">
    <citation type="submission" date="2021-04" db="EMBL/GenBank/DDBJ databases">
        <authorList>
            <person name="Zhang D.-C."/>
        </authorList>
    </citation>
    <scope>NUCLEOTIDE SEQUENCE</scope>
    <source>
        <strain evidence="7">CGMCC 1.15697</strain>
    </source>
</reference>
<evidence type="ECO:0000256" key="4">
    <source>
        <dbReference type="ARBA" id="ARBA00022683"/>
    </source>
</evidence>
<dbReference type="SUPFAM" id="SSF55594">
    <property type="entry name" value="HPr-like"/>
    <property type="match status" value="1"/>
</dbReference>
<dbReference type="GO" id="GO:0005737">
    <property type="term" value="C:cytoplasm"/>
    <property type="evidence" value="ECO:0007669"/>
    <property type="project" value="UniProtKB-SubCell"/>
</dbReference>
<dbReference type="PRINTS" id="PR00107">
    <property type="entry name" value="PHOSPHOCPHPR"/>
</dbReference>
<feature type="compositionally biased region" description="Gly residues" evidence="5">
    <location>
        <begin position="20"/>
        <end position="35"/>
    </location>
</feature>
<accession>A0A8J7SQ56</accession>
<dbReference type="InterPro" id="IPR035895">
    <property type="entry name" value="HPr-like_sf"/>
</dbReference>
<dbReference type="PROSITE" id="PS51350">
    <property type="entry name" value="PTS_HPR_DOM"/>
    <property type="match status" value="1"/>
</dbReference>
<evidence type="ECO:0000313" key="7">
    <source>
        <dbReference type="EMBL" id="MBP5859053.1"/>
    </source>
</evidence>
<evidence type="ECO:0000256" key="1">
    <source>
        <dbReference type="ARBA" id="ARBA00004496"/>
    </source>
</evidence>
<evidence type="ECO:0000256" key="3">
    <source>
        <dbReference type="ARBA" id="ARBA00022490"/>
    </source>
</evidence>
<dbReference type="InterPro" id="IPR050399">
    <property type="entry name" value="HPr"/>
</dbReference>
<gene>
    <name evidence="7" type="ORF">KAJ83_18680</name>
</gene>
<dbReference type="GO" id="GO:0009401">
    <property type="term" value="P:phosphoenolpyruvate-dependent sugar phosphotransferase system"/>
    <property type="evidence" value="ECO:0007669"/>
    <property type="project" value="UniProtKB-KW"/>
</dbReference>
<keyword evidence="3" id="KW-0963">Cytoplasm</keyword>
<comment type="similarity">
    <text evidence="2">Belongs to the HPr family.</text>
</comment>
<proteinExistence type="inferred from homology"/>
<evidence type="ECO:0000313" key="8">
    <source>
        <dbReference type="Proteomes" id="UP000672602"/>
    </source>
</evidence>
<evidence type="ECO:0000256" key="5">
    <source>
        <dbReference type="SAM" id="MobiDB-lite"/>
    </source>
</evidence>
<dbReference type="Pfam" id="PF00381">
    <property type="entry name" value="PTS-HPr"/>
    <property type="match status" value="1"/>
</dbReference>
<protein>
    <submittedName>
        <fullName evidence="7">HPr family phosphocarrier protein</fullName>
    </submittedName>
</protein>
<dbReference type="CDD" id="cd00367">
    <property type="entry name" value="PTS-HPr_like"/>
    <property type="match status" value="1"/>
</dbReference>
<evidence type="ECO:0000259" key="6">
    <source>
        <dbReference type="PROSITE" id="PS51350"/>
    </source>
</evidence>
<sequence>MRERSDSNRPDPAQADGADGADGAGGETPGGGSSGAGRSRRVTIPNRRGLHARAAAKFVKLCEGFDAEVTVSRDGQSVGGRSIMGLMMLAAGQDSTIEISAEGPEAGAALEALRALVEAGFHEAD</sequence>
<organism evidence="7 8">
    <name type="scientific">Marivibrio halodurans</name>
    <dbReference type="NCBI Taxonomy" id="2039722"/>
    <lineage>
        <taxon>Bacteria</taxon>
        <taxon>Pseudomonadati</taxon>
        <taxon>Pseudomonadota</taxon>
        <taxon>Alphaproteobacteria</taxon>
        <taxon>Rhodospirillales</taxon>
        <taxon>Rhodospirillaceae</taxon>
        <taxon>Marivibrio</taxon>
    </lineage>
</organism>
<dbReference type="Gene3D" id="3.30.1340.10">
    <property type="entry name" value="HPr-like"/>
    <property type="match status" value="1"/>
</dbReference>
<dbReference type="AlphaFoldDB" id="A0A8J7SQ56"/>
<dbReference type="EMBL" id="JAGMWN010000014">
    <property type="protein sequence ID" value="MBP5859053.1"/>
    <property type="molecule type" value="Genomic_DNA"/>
</dbReference>
<comment type="subcellular location">
    <subcellularLocation>
        <location evidence="1">Cytoplasm</location>
    </subcellularLocation>
</comment>
<dbReference type="PANTHER" id="PTHR33705:SF2">
    <property type="entry name" value="PHOSPHOCARRIER PROTEIN NPR"/>
    <property type="match status" value="1"/>
</dbReference>
<dbReference type="InterPro" id="IPR001020">
    <property type="entry name" value="PTS_HPr_His_P_site"/>
</dbReference>
<feature type="domain" description="HPr" evidence="6">
    <location>
        <begin position="37"/>
        <end position="124"/>
    </location>
</feature>
<feature type="region of interest" description="Disordered" evidence="5">
    <location>
        <begin position="1"/>
        <end position="47"/>
    </location>
</feature>
<comment type="caution">
    <text evidence="7">The sequence shown here is derived from an EMBL/GenBank/DDBJ whole genome shotgun (WGS) entry which is preliminary data.</text>
</comment>
<dbReference type="InterPro" id="IPR000032">
    <property type="entry name" value="HPr-like"/>
</dbReference>
<dbReference type="PROSITE" id="PS00369">
    <property type="entry name" value="PTS_HPR_HIS"/>
    <property type="match status" value="1"/>
</dbReference>
<dbReference type="RefSeq" id="WP_210683645.1">
    <property type="nucleotide sequence ID" value="NZ_JAGMWN010000014.1"/>
</dbReference>
<dbReference type="NCBIfam" id="TIGR01003">
    <property type="entry name" value="PTS_HPr_family"/>
    <property type="match status" value="1"/>
</dbReference>
<keyword evidence="8" id="KW-1185">Reference proteome</keyword>